<dbReference type="Proteomes" id="UP000595823">
    <property type="component" value="Chromosome"/>
</dbReference>
<dbReference type="EMBL" id="CP054705">
    <property type="protein sequence ID" value="QQK74472.1"/>
    <property type="molecule type" value="Genomic_DNA"/>
</dbReference>
<sequence>MNVLIIGANGRIGQHLVRKLQESDKHNPIVMVRKEEQQAKFAEQGVETALADLEGSIETITNAAKGVDTVVFTAGARGHEGVDKFMLIDLDGAVKSMKAAEQAGAKRFVNVSGNSVHRWHDNNRPEWMGSYPNLSAAKYYANVWLENSGLDYTIIRPGHLNDEPGTGKIKVAAALEHEEIPREDVASAIVAVLEHDQTIGKAFDMNGGETPIVKVINSLNEE</sequence>
<dbReference type="Gene3D" id="3.40.50.720">
    <property type="entry name" value="NAD(P)-binding Rossmann-like Domain"/>
    <property type="match status" value="1"/>
</dbReference>
<accession>A0A7T6Z0K7</accession>
<dbReference type="AlphaFoldDB" id="A0A7T6Z0K7"/>
<gene>
    <name evidence="2" type="ORF">HUG15_01840</name>
</gene>
<evidence type="ECO:0000259" key="1">
    <source>
        <dbReference type="Pfam" id="PF13460"/>
    </source>
</evidence>
<dbReference type="KEGG" id="scia:HUG15_01840"/>
<protein>
    <submittedName>
        <fullName evidence="2">SDR family oxidoreductase</fullName>
    </submittedName>
</protein>
<evidence type="ECO:0000313" key="2">
    <source>
        <dbReference type="EMBL" id="QQK74472.1"/>
    </source>
</evidence>
<dbReference type="InterPro" id="IPR036291">
    <property type="entry name" value="NAD(P)-bd_dom_sf"/>
</dbReference>
<dbReference type="InterPro" id="IPR016040">
    <property type="entry name" value="NAD(P)-bd_dom"/>
</dbReference>
<feature type="domain" description="NAD(P)-binding" evidence="1">
    <location>
        <begin position="7"/>
        <end position="195"/>
    </location>
</feature>
<organism evidence="2 3">
    <name type="scientific">Salicibibacter cibarius</name>
    <dbReference type="NCBI Taxonomy" id="2743000"/>
    <lineage>
        <taxon>Bacteria</taxon>
        <taxon>Bacillati</taxon>
        <taxon>Bacillota</taxon>
        <taxon>Bacilli</taxon>
        <taxon>Bacillales</taxon>
        <taxon>Bacillaceae</taxon>
        <taxon>Salicibibacter</taxon>
    </lineage>
</organism>
<dbReference type="CDD" id="cd05243">
    <property type="entry name" value="SDR_a5"/>
    <property type="match status" value="1"/>
</dbReference>
<dbReference type="PANTHER" id="PTHR15020:SF50">
    <property type="entry name" value="UPF0659 PROTEIN YMR090W"/>
    <property type="match status" value="1"/>
</dbReference>
<dbReference type="PANTHER" id="PTHR15020">
    <property type="entry name" value="FLAVIN REDUCTASE-RELATED"/>
    <property type="match status" value="1"/>
</dbReference>
<proteinExistence type="predicted"/>
<dbReference type="Pfam" id="PF13460">
    <property type="entry name" value="NAD_binding_10"/>
    <property type="match status" value="1"/>
</dbReference>
<dbReference type="SUPFAM" id="SSF51735">
    <property type="entry name" value="NAD(P)-binding Rossmann-fold domains"/>
    <property type="match status" value="1"/>
</dbReference>
<dbReference type="RefSeq" id="WP_200126692.1">
    <property type="nucleotide sequence ID" value="NZ_CP054705.1"/>
</dbReference>
<evidence type="ECO:0000313" key="3">
    <source>
        <dbReference type="Proteomes" id="UP000595823"/>
    </source>
</evidence>
<reference evidence="2 3" key="1">
    <citation type="submission" date="2020-06" db="EMBL/GenBank/DDBJ databases">
        <title>Genomic analysis of Salicibibacter sp. NKC5-3.</title>
        <authorList>
            <person name="Oh Y.J."/>
        </authorList>
    </citation>
    <scope>NUCLEOTIDE SEQUENCE [LARGE SCALE GENOMIC DNA]</scope>
    <source>
        <strain evidence="2 3">NKC5-3</strain>
    </source>
</reference>
<name>A0A7T6Z0K7_9BACI</name>
<keyword evidence="3" id="KW-1185">Reference proteome</keyword>